<feature type="domain" description="TtsA-like Glycoside hydrolase family 108" evidence="1">
    <location>
        <begin position="8"/>
        <end position="90"/>
    </location>
</feature>
<dbReference type="Pfam" id="PF09374">
    <property type="entry name" value="PG_binding_3"/>
    <property type="match status" value="1"/>
</dbReference>
<evidence type="ECO:0000313" key="6">
    <source>
        <dbReference type="Proteomes" id="UP000255050"/>
    </source>
</evidence>
<sequence length="190" mass="21123">MTKDQIFDELLGKEGGYVNHPSDRGGPTKWGITEKVARAHGYSGSMKDLTRERALSIYEADYWYGPRFDQIAQLSPDIAAELCDTGVNMGPAIASKFLQRWLNAMNKRGTLYPDLVADGLIGSRTINALRAYLDNRKQDGLIVMLRGLNCSQGARYLEITEAREANEDFIFGWLLNRVTIPGHIKQGVGG</sequence>
<name>A0A7H4LS32_9ENTR</name>
<dbReference type="CDD" id="cd13926">
    <property type="entry name" value="N-acetylmuramidase_GH108"/>
    <property type="match status" value="1"/>
</dbReference>
<dbReference type="Gene3D" id="1.20.141.10">
    <property type="entry name" value="Chitosanase, subunit A, domain 1"/>
    <property type="match status" value="1"/>
</dbReference>
<evidence type="ECO:0000313" key="3">
    <source>
        <dbReference type="EMBL" id="STR38958.1"/>
    </source>
</evidence>
<evidence type="ECO:0000259" key="1">
    <source>
        <dbReference type="Pfam" id="PF05838"/>
    </source>
</evidence>
<dbReference type="Pfam" id="PF05838">
    <property type="entry name" value="Glyco_hydro_108"/>
    <property type="match status" value="1"/>
</dbReference>
<dbReference type="InterPro" id="IPR018537">
    <property type="entry name" value="Peptidoglycan-bd_3"/>
</dbReference>
<proteinExistence type="predicted"/>
<dbReference type="Proteomes" id="UP000255050">
    <property type="component" value="Unassembled WGS sequence"/>
</dbReference>
<reference evidence="5 6" key="1">
    <citation type="submission" date="2018-06" db="EMBL/GenBank/DDBJ databases">
        <authorList>
            <consortium name="Pathogen Informatics"/>
            <person name="Doyle S."/>
        </authorList>
    </citation>
    <scope>NUCLEOTIDE SEQUENCE [LARGE SCALE GENOMIC DNA]</scope>
    <source>
        <strain evidence="4 5">NCTC11685</strain>
        <strain evidence="3 6">NCTC11694</strain>
    </source>
</reference>
<dbReference type="SUPFAM" id="SSF53955">
    <property type="entry name" value="Lysozyme-like"/>
    <property type="match status" value="1"/>
</dbReference>
<organism evidence="3 6">
    <name type="scientific">Klebsiella michiganensis</name>
    <dbReference type="NCBI Taxonomy" id="1134687"/>
    <lineage>
        <taxon>Bacteria</taxon>
        <taxon>Pseudomonadati</taxon>
        <taxon>Pseudomonadota</taxon>
        <taxon>Gammaproteobacteria</taxon>
        <taxon>Enterobacterales</taxon>
        <taxon>Enterobacteriaceae</taxon>
        <taxon>Klebsiella/Raoultella group</taxon>
        <taxon>Klebsiella</taxon>
    </lineage>
</organism>
<comment type="caution">
    <text evidence="3">The sequence shown here is derived from an EMBL/GenBank/DDBJ whole genome shotgun (WGS) entry which is preliminary data.</text>
</comment>
<feature type="domain" description="Peptidoglycan binding" evidence="2">
    <location>
        <begin position="94"/>
        <end position="178"/>
    </location>
</feature>
<evidence type="ECO:0000313" key="4">
    <source>
        <dbReference type="EMBL" id="STV71179.1"/>
    </source>
</evidence>
<gene>
    <name evidence="4" type="ORF">NCTC11685_00111</name>
    <name evidence="3" type="ORF">NCTC11694_00095</name>
</gene>
<dbReference type="AlphaFoldDB" id="A0A7H4LS32"/>
<dbReference type="InterPro" id="IPR023346">
    <property type="entry name" value="Lysozyme-like_dom_sf"/>
</dbReference>
<dbReference type="Proteomes" id="UP000254863">
    <property type="component" value="Unassembled WGS sequence"/>
</dbReference>
<accession>A0A7H4LS32</accession>
<protein>
    <submittedName>
        <fullName evidence="3">Predicted lysozyme (DUF847)</fullName>
    </submittedName>
</protein>
<dbReference type="EMBL" id="UGJR01000002">
    <property type="protein sequence ID" value="STR38958.1"/>
    <property type="molecule type" value="Genomic_DNA"/>
</dbReference>
<dbReference type="EMBL" id="UGMS01000001">
    <property type="protein sequence ID" value="STV71179.1"/>
    <property type="molecule type" value="Genomic_DNA"/>
</dbReference>
<evidence type="ECO:0000313" key="5">
    <source>
        <dbReference type="Proteomes" id="UP000254863"/>
    </source>
</evidence>
<evidence type="ECO:0000259" key="2">
    <source>
        <dbReference type="Pfam" id="PF09374"/>
    </source>
</evidence>
<dbReference type="InterPro" id="IPR008565">
    <property type="entry name" value="TtsA-like_GH18_dom"/>
</dbReference>